<proteinExistence type="predicted"/>
<protein>
    <submittedName>
        <fullName evidence="2">Uncharacterized protein</fullName>
    </submittedName>
</protein>
<dbReference type="InterPro" id="IPR006912">
    <property type="entry name" value="Harbinger_derived_prot"/>
</dbReference>
<gene>
    <name evidence="2" type="ORF">QYE76_071024</name>
</gene>
<comment type="caution">
    <text evidence="2">The sequence shown here is derived from an EMBL/GenBank/DDBJ whole genome shotgun (WGS) entry which is preliminary data.</text>
</comment>
<dbReference type="AlphaFoldDB" id="A0AAD8SK23"/>
<accession>A0AAD8SK23</accession>
<feature type="region of interest" description="Disordered" evidence="1">
    <location>
        <begin position="306"/>
        <end position="338"/>
    </location>
</feature>
<dbReference type="Pfam" id="PF04827">
    <property type="entry name" value="Plant_tran"/>
    <property type="match status" value="2"/>
</dbReference>
<sequence>MLFDADYFNDDATHSPKEFRRRFRMNKELFLKIVHGVTEYDKYFMTKKDCTRLWGFTSIQKCTAAMRYLAYGAPSDTTNDYLRMEELTCTETLYRFYRAVIAPTQDDTARILQNNATRWFPGMLGSIDCMQWGWKNCPFTWQGIYKGHTGTTNDINVLQRSPVFARLAEGQAPAVNFEGFAIVRYPALTWSEALMWEVMNACVIIHNMIIESERDAPVQDDHPFDYQGPLAEQPAGRASAEGSPPSRRAAHRGCGPHRRGIGATAPAVLKPEEDDDPDMRAALASLAEEEAVWPQLAEVLRTSAMERGEGHREAEAWHCQRRQDEASPARRDTSPTYR</sequence>
<name>A0AAD8SK23_LOLMU</name>
<evidence type="ECO:0000256" key="1">
    <source>
        <dbReference type="SAM" id="MobiDB-lite"/>
    </source>
</evidence>
<keyword evidence="3" id="KW-1185">Reference proteome</keyword>
<organism evidence="2 3">
    <name type="scientific">Lolium multiflorum</name>
    <name type="common">Italian ryegrass</name>
    <name type="synonym">Lolium perenne subsp. multiflorum</name>
    <dbReference type="NCBI Taxonomy" id="4521"/>
    <lineage>
        <taxon>Eukaryota</taxon>
        <taxon>Viridiplantae</taxon>
        <taxon>Streptophyta</taxon>
        <taxon>Embryophyta</taxon>
        <taxon>Tracheophyta</taxon>
        <taxon>Spermatophyta</taxon>
        <taxon>Magnoliopsida</taxon>
        <taxon>Liliopsida</taxon>
        <taxon>Poales</taxon>
        <taxon>Poaceae</taxon>
        <taxon>BOP clade</taxon>
        <taxon>Pooideae</taxon>
        <taxon>Poodae</taxon>
        <taxon>Poeae</taxon>
        <taxon>Poeae Chloroplast Group 2 (Poeae type)</taxon>
        <taxon>Loliodinae</taxon>
        <taxon>Loliinae</taxon>
        <taxon>Lolium</taxon>
    </lineage>
</organism>
<dbReference type="EMBL" id="JAUUTY010000004">
    <property type="protein sequence ID" value="KAK1653219.1"/>
    <property type="molecule type" value="Genomic_DNA"/>
</dbReference>
<dbReference type="PANTHER" id="PTHR47150:SF5">
    <property type="entry name" value="OS07G0546750 PROTEIN"/>
    <property type="match status" value="1"/>
</dbReference>
<evidence type="ECO:0000313" key="3">
    <source>
        <dbReference type="Proteomes" id="UP001231189"/>
    </source>
</evidence>
<reference evidence="2" key="1">
    <citation type="submission" date="2023-07" db="EMBL/GenBank/DDBJ databases">
        <title>A chromosome-level genome assembly of Lolium multiflorum.</title>
        <authorList>
            <person name="Chen Y."/>
            <person name="Copetti D."/>
            <person name="Kolliker R."/>
            <person name="Studer B."/>
        </authorList>
    </citation>
    <scope>NUCLEOTIDE SEQUENCE</scope>
    <source>
        <strain evidence="2">02402/16</strain>
        <tissue evidence="2">Leaf</tissue>
    </source>
</reference>
<evidence type="ECO:0000313" key="2">
    <source>
        <dbReference type="EMBL" id="KAK1653219.1"/>
    </source>
</evidence>
<dbReference type="PANTHER" id="PTHR47150">
    <property type="entry name" value="OS12G0169200 PROTEIN"/>
    <property type="match status" value="1"/>
</dbReference>
<dbReference type="Proteomes" id="UP001231189">
    <property type="component" value="Unassembled WGS sequence"/>
</dbReference>
<feature type="region of interest" description="Disordered" evidence="1">
    <location>
        <begin position="218"/>
        <end position="275"/>
    </location>
</feature>
<feature type="compositionally biased region" description="Basic residues" evidence="1">
    <location>
        <begin position="248"/>
        <end position="260"/>
    </location>
</feature>